<sequence length="316" mass="35818">MMNEEVKKEYNPLDYPIAEAKDYGYKDHKALKMTWKITKYVLLAFSIFMIYFAVIIIAIQSFNSTDATTEFASFTFANYANMFGKGSLNDSIKNTFQTSILATLIATVIGTLVGIGAYYLPPKIKNRLLFLNNIPLLNADIVTGISLMLIFSLFLVINKKFFGFWTILIAHIYFILPYIILSVHPKMKEIDPNMLDASLDLGVKPFKSVLKVIIPAVKGGIFSGMVLAFTISFEDFVVGYYTKGNGYNTLSIWIYSSIGRKSLYPGVYAFSTMVTAAMILAVVLYNIFKKIELGRRIKGIYRNFKKKKEAMLYEEK</sequence>
<protein>
    <submittedName>
        <fullName evidence="10">Spermidine/putrescine transport system permease protein</fullName>
    </submittedName>
</protein>
<feature type="transmembrane region" description="Helical" evidence="8">
    <location>
        <begin position="133"/>
        <end position="156"/>
    </location>
</feature>
<keyword evidence="3 8" id="KW-0813">Transport</keyword>
<keyword evidence="5 8" id="KW-0812">Transmembrane</keyword>
<evidence type="ECO:0000256" key="3">
    <source>
        <dbReference type="ARBA" id="ARBA00022448"/>
    </source>
</evidence>
<feature type="transmembrane region" description="Helical" evidence="8">
    <location>
        <begin position="100"/>
        <end position="121"/>
    </location>
</feature>
<dbReference type="InterPro" id="IPR000515">
    <property type="entry name" value="MetI-like"/>
</dbReference>
<dbReference type="OrthoDB" id="9782004at2"/>
<keyword evidence="7 8" id="KW-0472">Membrane</keyword>
<evidence type="ECO:0000313" key="11">
    <source>
        <dbReference type="Proteomes" id="UP000266506"/>
    </source>
</evidence>
<comment type="subcellular location">
    <subcellularLocation>
        <location evidence="1 8">Cell membrane</location>
        <topology evidence="1 8">Multi-pass membrane protein</topology>
    </subcellularLocation>
</comment>
<evidence type="ECO:0000256" key="6">
    <source>
        <dbReference type="ARBA" id="ARBA00022989"/>
    </source>
</evidence>
<gene>
    <name evidence="10" type="ORF">EI71_00615</name>
</gene>
<dbReference type="GO" id="GO:0005886">
    <property type="term" value="C:plasma membrane"/>
    <property type="evidence" value="ECO:0007669"/>
    <property type="project" value="UniProtKB-SubCell"/>
</dbReference>
<evidence type="ECO:0000256" key="1">
    <source>
        <dbReference type="ARBA" id="ARBA00004651"/>
    </source>
</evidence>
<dbReference type="PANTHER" id="PTHR43848:SF2">
    <property type="entry name" value="PUTRESCINE TRANSPORT SYSTEM PERMEASE PROTEIN POTI"/>
    <property type="match status" value="1"/>
</dbReference>
<feature type="transmembrane region" description="Helical" evidence="8">
    <location>
        <begin position="267"/>
        <end position="288"/>
    </location>
</feature>
<evidence type="ECO:0000313" key="10">
    <source>
        <dbReference type="EMBL" id="RIA78038.1"/>
    </source>
</evidence>
<dbReference type="SUPFAM" id="SSF161098">
    <property type="entry name" value="MetI-like"/>
    <property type="match status" value="1"/>
</dbReference>
<comment type="caution">
    <text evidence="10">The sequence shown here is derived from an EMBL/GenBank/DDBJ whole genome shotgun (WGS) entry which is preliminary data.</text>
</comment>
<dbReference type="CDD" id="cd06261">
    <property type="entry name" value="TM_PBP2"/>
    <property type="match status" value="1"/>
</dbReference>
<dbReference type="PANTHER" id="PTHR43848">
    <property type="entry name" value="PUTRESCINE TRANSPORT SYSTEM PERMEASE PROTEIN POTI"/>
    <property type="match status" value="1"/>
</dbReference>
<dbReference type="PROSITE" id="PS50928">
    <property type="entry name" value="ABC_TM1"/>
    <property type="match status" value="1"/>
</dbReference>
<dbReference type="Pfam" id="PF00528">
    <property type="entry name" value="BPD_transp_1"/>
    <property type="match status" value="1"/>
</dbReference>
<feature type="transmembrane region" description="Helical" evidence="8">
    <location>
        <begin position="212"/>
        <end position="233"/>
    </location>
</feature>
<keyword evidence="6 8" id="KW-1133">Transmembrane helix</keyword>
<evidence type="ECO:0000256" key="7">
    <source>
        <dbReference type="ARBA" id="ARBA00023136"/>
    </source>
</evidence>
<evidence type="ECO:0000256" key="8">
    <source>
        <dbReference type="RuleBase" id="RU363032"/>
    </source>
</evidence>
<reference evidence="10 11" key="1">
    <citation type="submission" date="2018-08" db="EMBL/GenBank/DDBJ databases">
        <title>Genomic Encyclopedia of Archaeal and Bacterial Type Strains, Phase II (KMG-II): from individual species to whole genera.</title>
        <authorList>
            <person name="Goeker M."/>
        </authorList>
    </citation>
    <scope>NUCLEOTIDE SEQUENCE [LARGE SCALE GENOMIC DNA]</scope>
    <source>
        <strain evidence="10 11">ATCC 27112</strain>
    </source>
</reference>
<evidence type="ECO:0000256" key="5">
    <source>
        <dbReference type="ARBA" id="ARBA00022692"/>
    </source>
</evidence>
<proteinExistence type="inferred from homology"/>
<keyword evidence="11" id="KW-1185">Reference proteome</keyword>
<dbReference type="RefSeq" id="WP_119015782.1">
    <property type="nucleotide sequence ID" value="NZ_QXEV01000004.1"/>
</dbReference>
<keyword evidence="4" id="KW-1003">Cell membrane</keyword>
<evidence type="ECO:0000259" key="9">
    <source>
        <dbReference type="PROSITE" id="PS50928"/>
    </source>
</evidence>
<feature type="domain" description="ABC transmembrane type-1" evidence="9">
    <location>
        <begin position="92"/>
        <end position="285"/>
    </location>
</feature>
<dbReference type="EMBL" id="QXEV01000004">
    <property type="protein sequence ID" value="RIA78038.1"/>
    <property type="molecule type" value="Genomic_DNA"/>
</dbReference>
<comment type="similarity">
    <text evidence="2">Belongs to the binding-protein-dependent transport system permease family. CysTW subfamily.</text>
</comment>
<dbReference type="InParanoid" id="A0A397RWC3"/>
<dbReference type="Proteomes" id="UP000266506">
    <property type="component" value="Unassembled WGS sequence"/>
</dbReference>
<dbReference type="AlphaFoldDB" id="A0A397RWC3"/>
<dbReference type="FunCoup" id="A0A397RWC3">
    <property type="interactions" value="205"/>
</dbReference>
<name>A0A397RWC3_9MOLU</name>
<dbReference type="GO" id="GO:0055085">
    <property type="term" value="P:transmembrane transport"/>
    <property type="evidence" value="ECO:0007669"/>
    <property type="project" value="InterPro"/>
</dbReference>
<feature type="transmembrane region" description="Helical" evidence="8">
    <location>
        <begin position="162"/>
        <end position="181"/>
    </location>
</feature>
<accession>A0A397RWC3</accession>
<evidence type="ECO:0000256" key="4">
    <source>
        <dbReference type="ARBA" id="ARBA00022475"/>
    </source>
</evidence>
<dbReference type="Gene3D" id="1.10.3720.10">
    <property type="entry name" value="MetI-like"/>
    <property type="match status" value="1"/>
</dbReference>
<dbReference type="InterPro" id="IPR051789">
    <property type="entry name" value="Bact_Polyamine_Transport"/>
</dbReference>
<dbReference type="InterPro" id="IPR035906">
    <property type="entry name" value="MetI-like_sf"/>
</dbReference>
<feature type="transmembrane region" description="Helical" evidence="8">
    <location>
        <begin position="40"/>
        <end position="62"/>
    </location>
</feature>
<evidence type="ECO:0000256" key="2">
    <source>
        <dbReference type="ARBA" id="ARBA00007069"/>
    </source>
</evidence>
<organism evidence="10 11">
    <name type="scientific">Anaeroplasma bactoclasticum</name>
    <dbReference type="NCBI Taxonomy" id="2088"/>
    <lineage>
        <taxon>Bacteria</taxon>
        <taxon>Bacillati</taxon>
        <taxon>Mycoplasmatota</taxon>
        <taxon>Mollicutes</taxon>
        <taxon>Anaeroplasmatales</taxon>
        <taxon>Anaeroplasmataceae</taxon>
        <taxon>Anaeroplasma</taxon>
    </lineage>
</organism>